<proteinExistence type="predicted"/>
<evidence type="ECO:0000313" key="2">
    <source>
        <dbReference type="Proteomes" id="UP000325849"/>
    </source>
</evidence>
<keyword evidence="2" id="KW-1185">Reference proteome</keyword>
<name>A0A5N8VIG8_9ACTN</name>
<dbReference type="AlphaFoldDB" id="A0A5N8VIG8"/>
<dbReference type="EMBL" id="VJZD01000091">
    <property type="protein sequence ID" value="MPY33884.1"/>
    <property type="molecule type" value="Genomic_DNA"/>
</dbReference>
<dbReference type="Proteomes" id="UP000325849">
    <property type="component" value="Unassembled WGS sequence"/>
</dbReference>
<sequence length="156" mass="17520">MSDLATRVRNLMDLQQNRVLQLPLGGRFFDIVVTASCPEGYAVMDLLDQVQHTGEGQFDACGPVIEDPTRQWLIWLVPPGTSDTWGPHRYGLCLGRPHQLALPPMTQTEPPGPYWLRPCRGDRLVPPLPLRDFLDQFRPGPAPHEELLAETLCTIT</sequence>
<dbReference type="OrthoDB" id="3872852at2"/>
<reference evidence="1 2" key="1">
    <citation type="submission" date="2019-07" db="EMBL/GenBank/DDBJ databases">
        <title>New species of Amycolatopsis and Streptomyces.</title>
        <authorList>
            <person name="Duangmal K."/>
            <person name="Teo W.F.A."/>
            <person name="Lipun K."/>
        </authorList>
    </citation>
    <scope>NUCLEOTIDE SEQUENCE [LARGE SCALE GENOMIC DNA]</scope>
    <source>
        <strain evidence="1 2">NBRC 109810</strain>
    </source>
</reference>
<protein>
    <submittedName>
        <fullName evidence="1">Uncharacterized protein</fullName>
    </submittedName>
</protein>
<comment type="caution">
    <text evidence="1">The sequence shown here is derived from an EMBL/GenBank/DDBJ whole genome shotgun (WGS) entry which is preliminary data.</text>
</comment>
<gene>
    <name evidence="1" type="ORF">FNH09_22375</name>
</gene>
<accession>A0A5N8VIG8</accession>
<organism evidence="1 2">
    <name type="scientific">Streptomyces adustus</name>
    <dbReference type="NCBI Taxonomy" id="1609272"/>
    <lineage>
        <taxon>Bacteria</taxon>
        <taxon>Bacillati</taxon>
        <taxon>Actinomycetota</taxon>
        <taxon>Actinomycetes</taxon>
        <taxon>Kitasatosporales</taxon>
        <taxon>Streptomycetaceae</taxon>
        <taxon>Streptomyces</taxon>
    </lineage>
</organism>
<evidence type="ECO:0000313" key="1">
    <source>
        <dbReference type="EMBL" id="MPY33884.1"/>
    </source>
</evidence>